<evidence type="ECO:0000313" key="2">
    <source>
        <dbReference type="EMBL" id="KGA21499.1"/>
    </source>
</evidence>
<evidence type="ECO:0000256" key="1">
    <source>
        <dbReference type="SAM" id="Phobius"/>
    </source>
</evidence>
<feature type="transmembrane region" description="Helical" evidence="1">
    <location>
        <begin position="213"/>
        <end position="234"/>
    </location>
</feature>
<dbReference type="InterPro" id="IPR013784">
    <property type="entry name" value="Carb-bd-like_fold"/>
</dbReference>
<dbReference type="EMBL" id="JNSL01000005">
    <property type="protein sequence ID" value="KGA21499.1"/>
    <property type="molecule type" value="Genomic_DNA"/>
</dbReference>
<gene>
    <name evidence="2" type="ORF">GM51_1635</name>
</gene>
<dbReference type="SUPFAM" id="SSF49464">
    <property type="entry name" value="Carboxypeptidase regulatory domain-like"/>
    <property type="match status" value="2"/>
</dbReference>
<name>A0A094QGS9_9ZZZZ</name>
<dbReference type="AlphaFoldDB" id="A0A094QGS9"/>
<dbReference type="Pfam" id="PF13620">
    <property type="entry name" value="CarboxypepD_reg"/>
    <property type="match status" value="5"/>
</dbReference>
<dbReference type="GO" id="GO:0030246">
    <property type="term" value="F:carbohydrate binding"/>
    <property type="evidence" value="ECO:0007669"/>
    <property type="project" value="InterPro"/>
</dbReference>
<keyword evidence="1" id="KW-1133">Transmembrane helix</keyword>
<keyword evidence="1" id="KW-0472">Membrane</keyword>
<comment type="caution">
    <text evidence="2">The sequence shown here is derived from an EMBL/GenBank/DDBJ whole genome shotgun (WGS) entry which is preliminary data.</text>
</comment>
<accession>A0A094QGS9</accession>
<dbReference type="Gene3D" id="2.60.40.1120">
    <property type="entry name" value="Carboxypeptidase-like, regulatory domain"/>
    <property type="match status" value="5"/>
</dbReference>
<organism evidence="2">
    <name type="scientific">freshwater metagenome</name>
    <dbReference type="NCBI Taxonomy" id="449393"/>
    <lineage>
        <taxon>unclassified sequences</taxon>
        <taxon>metagenomes</taxon>
        <taxon>ecological metagenomes</taxon>
    </lineage>
</organism>
<dbReference type="InterPro" id="IPR008969">
    <property type="entry name" value="CarboxyPept-like_regulatory"/>
</dbReference>
<sequence length="705" mass="72510">MRARLTTQQYSAFVGVPFEIIVQVQNDEQIIKEVHARPGFIPSEAYVSRPLVISLFPAETADIQLEITLPRETPAGLYQLPIEVSDENGPIGTLTADIQVAPFDELSVSVSPRVTAAGSKTSFVVTTTNRGNRPTGVSLTAADADRALKFTIEPRRAQLEGGQAVAFSVNAKGKRPFVGNAVPRAIQIDIATRSNTTSETVTFTQKPRLSRGLLTALLLLSIIVIWALVFSAGFRSALAGQKPKKAVSAAWITGAKPDPTVSIGSISTKIVAASDGRPLARMIVSAELVDKSRPATAASSDEDGAVTISGLTTGVYQLTVSGDGYTEQILKDTVRVVPSSEPLPLANDIEMVGLPATIKGLTSGGDPIPVSTIEARLMINEVPTGEVVSATSDATGLFAIENLPSPGRYRLTFTSTGFEPIQLFQEVAAGETVTMPTVKLQAGPGSITGMIVDQNGIPLGGVAITATVGADVISTVTPTAGTDVGKFILAELRTPATYLVQVVLEGYGTQTLTIQVGPGEPHVLTTSIVMSKGTGVVRGAVTDSTGAALGGVAITASNGATVGQTVSVDNGGFYSLSGLVAPGNYILTFTKAGYATEVVGVSLSSSLGAATSNVVLQKSASSITGVIASSTGAAVSGATIVATSGLVSLSTLSTDPSGTFRIDGLDSGWWTVTVSAPSYSNSVVLIQVGITDQDLGPIPITPVTP</sequence>
<proteinExistence type="predicted"/>
<reference evidence="2" key="1">
    <citation type="submission" date="2014-06" db="EMBL/GenBank/DDBJ databases">
        <title>Key roles for freshwater Actinobacteria revealed by deep metagenomic sequencing.</title>
        <authorList>
            <person name="Ghai R."/>
            <person name="Mizuno C.M."/>
            <person name="Picazo A."/>
            <person name="Camacho A."/>
            <person name="Rodriguez-Valera F."/>
        </authorList>
    </citation>
    <scope>NUCLEOTIDE SEQUENCE</scope>
</reference>
<keyword evidence="1" id="KW-0812">Transmembrane</keyword>
<protein>
    <submittedName>
        <fullName evidence="2">Uncharacterized protein</fullName>
    </submittedName>
</protein>
<dbReference type="SUPFAM" id="SSF49452">
    <property type="entry name" value="Starch-binding domain-like"/>
    <property type="match status" value="3"/>
</dbReference>